<evidence type="ECO:0000313" key="3">
    <source>
        <dbReference type="Proteomes" id="UP000694413"/>
    </source>
</evidence>
<dbReference type="Ensembl" id="ENSZALT00000026772.1">
    <property type="protein sequence ID" value="ENSZALP00000020496.1"/>
    <property type="gene ID" value="ENSZALG00000016108.1"/>
</dbReference>
<dbReference type="AlphaFoldDB" id="A0A8D2NDI1"/>
<reference evidence="2" key="2">
    <citation type="submission" date="2025-09" db="UniProtKB">
        <authorList>
            <consortium name="Ensembl"/>
        </authorList>
    </citation>
    <scope>IDENTIFICATION</scope>
</reference>
<dbReference type="Proteomes" id="UP000694413">
    <property type="component" value="Unassembled WGS sequence"/>
</dbReference>
<proteinExistence type="predicted"/>
<evidence type="ECO:0000313" key="2">
    <source>
        <dbReference type="Ensembl" id="ENSZALP00000020496.1"/>
    </source>
</evidence>
<feature type="compositionally biased region" description="Polar residues" evidence="1">
    <location>
        <begin position="88"/>
        <end position="103"/>
    </location>
</feature>
<keyword evidence="3" id="KW-1185">Reference proteome</keyword>
<accession>A0A8D2NDI1</accession>
<name>A0A8D2NDI1_ZONAL</name>
<feature type="region of interest" description="Disordered" evidence="1">
    <location>
        <begin position="83"/>
        <end position="149"/>
    </location>
</feature>
<reference evidence="2" key="1">
    <citation type="submission" date="2025-08" db="UniProtKB">
        <authorList>
            <consortium name="Ensembl"/>
        </authorList>
    </citation>
    <scope>IDENTIFICATION</scope>
</reference>
<evidence type="ECO:0000256" key="1">
    <source>
        <dbReference type="SAM" id="MobiDB-lite"/>
    </source>
</evidence>
<organism evidence="2 3">
    <name type="scientific">Zonotrichia albicollis</name>
    <name type="common">White-throated sparrow</name>
    <name type="synonym">Fringilla albicollis</name>
    <dbReference type="NCBI Taxonomy" id="44394"/>
    <lineage>
        <taxon>Eukaryota</taxon>
        <taxon>Metazoa</taxon>
        <taxon>Chordata</taxon>
        <taxon>Craniata</taxon>
        <taxon>Vertebrata</taxon>
        <taxon>Euteleostomi</taxon>
        <taxon>Archelosauria</taxon>
        <taxon>Archosauria</taxon>
        <taxon>Dinosauria</taxon>
        <taxon>Saurischia</taxon>
        <taxon>Theropoda</taxon>
        <taxon>Coelurosauria</taxon>
        <taxon>Aves</taxon>
        <taxon>Neognathae</taxon>
        <taxon>Neoaves</taxon>
        <taxon>Telluraves</taxon>
        <taxon>Australaves</taxon>
        <taxon>Passeriformes</taxon>
        <taxon>Passerellidae</taxon>
        <taxon>Zonotrichia</taxon>
    </lineage>
</organism>
<sequence length="227" mass="24473">LLVLQHWCLQSPLHTDPTTQTPHCSESMPADPTACRPQCSDLYLQTPLPTDPSDQSPCLQIPLPRPQCSESISADPTVYRAHCPQSPLPTDSTTHRPQCSESVPTDPIACRPHSSESIPADPAAHRPQCSESKPADPTAHSPPLCRPPSTDRSPCVTSHPACSCMCWLCPLLCPQGDTRCLPGSHPWPGACATPPAAQGHTWGHSCLWLSTEPFTSSWALRPPCAFV</sequence>
<protein>
    <submittedName>
        <fullName evidence="2">Uncharacterized protein</fullName>
    </submittedName>
</protein>